<dbReference type="PANTHER" id="PTHR42673:SF4">
    <property type="entry name" value="MALEYLACETOACETATE ISOMERASE"/>
    <property type="match status" value="1"/>
</dbReference>
<dbReference type="RefSeq" id="WP_131479973.1">
    <property type="nucleotide sequence ID" value="NZ_SJDL01000006.1"/>
</dbReference>
<proteinExistence type="predicted"/>
<dbReference type="Pfam" id="PF13409">
    <property type="entry name" value="GST_N_2"/>
    <property type="match status" value="1"/>
</dbReference>
<dbReference type="InterPro" id="IPR040079">
    <property type="entry name" value="Glutathione_S-Trfase"/>
</dbReference>
<dbReference type="Pfam" id="PF13410">
    <property type="entry name" value="GST_C_2"/>
    <property type="match status" value="1"/>
</dbReference>
<dbReference type="SUPFAM" id="SSF47616">
    <property type="entry name" value="GST C-terminal domain-like"/>
    <property type="match status" value="1"/>
</dbReference>
<dbReference type="InterPro" id="IPR036249">
    <property type="entry name" value="Thioredoxin-like_sf"/>
</dbReference>
<dbReference type="PANTHER" id="PTHR42673">
    <property type="entry name" value="MALEYLACETOACETATE ISOMERASE"/>
    <property type="match status" value="1"/>
</dbReference>
<dbReference type="EMBL" id="SJDL01000006">
    <property type="protein sequence ID" value="TBW57967.1"/>
    <property type="molecule type" value="Genomic_DNA"/>
</dbReference>
<sequence length="222" mass="25074">MQLVIGNKNYSSWSLRPWLLMSAFGLEFEEIQESLQQDGLKVRLGRYSPTCRVPVLIDGGLTVWDSLAICEYVSEAYLDGRGWPADLRARAHARAVCAEIHSGLSALRSEMPMNCRARRLIELTDAAKADVERVDRIWTDCTTRYGEHGPWLFGDFSIADCFYAPVAWRFLTYGTPLSDGAQQYAARLRHHESMERWLAGALMETEIVPEDEAGIDIPGARF</sequence>
<accession>A0ABY1ZRB4</accession>
<dbReference type="InterPro" id="IPR036282">
    <property type="entry name" value="Glutathione-S-Trfase_C_sf"/>
</dbReference>
<organism evidence="2 3">
    <name type="scientific">Marinobacter halodurans</name>
    <dbReference type="NCBI Taxonomy" id="2528979"/>
    <lineage>
        <taxon>Bacteria</taxon>
        <taxon>Pseudomonadati</taxon>
        <taxon>Pseudomonadota</taxon>
        <taxon>Gammaproteobacteria</taxon>
        <taxon>Pseudomonadales</taxon>
        <taxon>Marinobacteraceae</taxon>
        <taxon>Marinobacter</taxon>
    </lineage>
</organism>
<dbReference type="Gene3D" id="1.20.1050.10">
    <property type="match status" value="1"/>
</dbReference>
<evidence type="ECO:0000313" key="3">
    <source>
        <dbReference type="Proteomes" id="UP000313645"/>
    </source>
</evidence>
<protein>
    <submittedName>
        <fullName evidence="2">Glutathione S-transferase family protein</fullName>
    </submittedName>
</protein>
<dbReference type="CDD" id="cd03043">
    <property type="entry name" value="GST_N_1"/>
    <property type="match status" value="1"/>
</dbReference>
<dbReference type="InterPro" id="IPR004045">
    <property type="entry name" value="Glutathione_S-Trfase_N"/>
</dbReference>
<keyword evidence="3" id="KW-1185">Reference proteome</keyword>
<reference evidence="2 3" key="1">
    <citation type="submission" date="2019-02" db="EMBL/GenBank/DDBJ databases">
        <title>Marinobacter halodurans sp. nov., a marine bacterium isolated from sea tidal flat.</title>
        <authorList>
            <person name="Yoo Y."/>
            <person name="Lee D.W."/>
            <person name="Kim B.S."/>
            <person name="Kim J.-J."/>
        </authorList>
    </citation>
    <scope>NUCLEOTIDE SEQUENCE [LARGE SCALE GENOMIC DNA]</scope>
    <source>
        <strain evidence="2 3">YJ-S3-2</strain>
    </source>
</reference>
<evidence type="ECO:0000259" key="1">
    <source>
        <dbReference type="PROSITE" id="PS50404"/>
    </source>
</evidence>
<name>A0ABY1ZRB4_9GAMM</name>
<feature type="domain" description="GST N-terminal" evidence="1">
    <location>
        <begin position="1"/>
        <end position="81"/>
    </location>
</feature>
<dbReference type="SFLD" id="SFLDS00019">
    <property type="entry name" value="Glutathione_Transferase_(cytos"/>
    <property type="match status" value="1"/>
</dbReference>
<dbReference type="PROSITE" id="PS50404">
    <property type="entry name" value="GST_NTER"/>
    <property type="match status" value="1"/>
</dbReference>
<dbReference type="Proteomes" id="UP000313645">
    <property type="component" value="Unassembled WGS sequence"/>
</dbReference>
<evidence type="ECO:0000313" key="2">
    <source>
        <dbReference type="EMBL" id="TBW57967.1"/>
    </source>
</evidence>
<dbReference type="Gene3D" id="3.40.30.10">
    <property type="entry name" value="Glutaredoxin"/>
    <property type="match status" value="1"/>
</dbReference>
<comment type="caution">
    <text evidence="2">The sequence shown here is derived from an EMBL/GenBank/DDBJ whole genome shotgun (WGS) entry which is preliminary data.</text>
</comment>
<dbReference type="SUPFAM" id="SSF52833">
    <property type="entry name" value="Thioredoxin-like"/>
    <property type="match status" value="1"/>
</dbReference>
<gene>
    <name evidence="2" type="ORF">EZI54_05815</name>
</gene>
<dbReference type="CDD" id="cd03194">
    <property type="entry name" value="GST_C_3"/>
    <property type="match status" value="1"/>
</dbReference>